<protein>
    <submittedName>
        <fullName evidence="4">Helix-turn-helix domain-containing protein</fullName>
    </submittedName>
</protein>
<dbReference type="SUPFAM" id="SSF46894">
    <property type="entry name" value="C-terminal effector domain of the bipartite response regulators"/>
    <property type="match status" value="1"/>
</dbReference>
<feature type="DNA-binding region" description="OmpR/PhoB-type" evidence="2">
    <location>
        <begin position="1"/>
        <end position="93"/>
    </location>
</feature>
<reference evidence="4" key="1">
    <citation type="submission" date="2022-04" db="EMBL/GenBank/DDBJ databases">
        <title>Roseibium sp. CAU 1639 isolated from mud.</title>
        <authorList>
            <person name="Kim W."/>
        </authorList>
    </citation>
    <scope>NUCLEOTIDE SEQUENCE</scope>
    <source>
        <strain evidence="4">CAU 1639</strain>
    </source>
</reference>
<sequence>MRFDEKFLSAVSDDEIQVNFTKAETRLLLNFIQYSNQILSRAQLLEAVSLGNEEKLDRSIDFLINRLRRKLKDDAKNPSFIATRYGEGYIWLAVQSKKQALPRNCHAVVGPVRGLNHISNYRSSAELFSLQFHKSFQNHFSDNLAVVLDPDCPGAGGQEEGGPEIGIELGFVLSGDLLDCVFRGYSFRTDNTIFAKRLTVSGTTSPDVEMIADEISSVLRTGLATDVKAQLPLAVGMIEAGKTFTGIKGHWSENDQELRTQVEKNPTDYRAKIMLATNIHTKYLQDSVQIFSSNADPRKDDEDEIEKLVTESLPHLQTEPTFLLPAVKLLFFIDRGYNDIAVKMAERLHKESTSLAASLPVVGQMRVFVGQNEEGQRAIDQALELCEPGSQYEIYLMVLKCEALAAVSDRGALDQILDQVCSRVPQIEVLMQILFTCSERPSKIAQQALVNMSPAQAKGMLMLTHYVYGRLLQDPEHRANAYRTPVSLFTRQFGPNIIPDEVRQVLQEGMKQDT</sequence>
<evidence type="ECO:0000313" key="4">
    <source>
        <dbReference type="EMBL" id="MCK7615523.1"/>
    </source>
</evidence>
<dbReference type="InterPro" id="IPR036388">
    <property type="entry name" value="WH-like_DNA-bd_sf"/>
</dbReference>
<keyword evidence="1 2" id="KW-0238">DNA-binding</keyword>
<dbReference type="Gene3D" id="1.10.10.10">
    <property type="entry name" value="Winged helix-like DNA-binding domain superfamily/Winged helix DNA-binding domain"/>
    <property type="match status" value="1"/>
</dbReference>
<dbReference type="RefSeq" id="WP_248159178.1">
    <property type="nucleotide sequence ID" value="NZ_JALNMJ010000026.1"/>
</dbReference>
<dbReference type="Pfam" id="PF00486">
    <property type="entry name" value="Trans_reg_C"/>
    <property type="match status" value="1"/>
</dbReference>
<dbReference type="SMART" id="SM00862">
    <property type="entry name" value="Trans_reg_C"/>
    <property type="match status" value="1"/>
</dbReference>
<feature type="domain" description="OmpR/PhoB-type" evidence="3">
    <location>
        <begin position="1"/>
        <end position="93"/>
    </location>
</feature>
<dbReference type="EMBL" id="JALNMJ010000026">
    <property type="protein sequence ID" value="MCK7615523.1"/>
    <property type="molecule type" value="Genomic_DNA"/>
</dbReference>
<dbReference type="PROSITE" id="PS51755">
    <property type="entry name" value="OMPR_PHOB"/>
    <property type="match status" value="1"/>
</dbReference>
<evidence type="ECO:0000313" key="5">
    <source>
        <dbReference type="Proteomes" id="UP001431221"/>
    </source>
</evidence>
<evidence type="ECO:0000256" key="2">
    <source>
        <dbReference type="PROSITE-ProRule" id="PRU01091"/>
    </source>
</evidence>
<dbReference type="CDD" id="cd00383">
    <property type="entry name" value="trans_reg_C"/>
    <property type="match status" value="1"/>
</dbReference>
<comment type="caution">
    <text evidence="4">The sequence shown here is derived from an EMBL/GenBank/DDBJ whole genome shotgun (WGS) entry which is preliminary data.</text>
</comment>
<accession>A0ABT0H354</accession>
<dbReference type="InterPro" id="IPR016032">
    <property type="entry name" value="Sig_transdc_resp-reg_C-effctor"/>
</dbReference>
<proteinExistence type="predicted"/>
<dbReference type="Proteomes" id="UP001431221">
    <property type="component" value="Unassembled WGS sequence"/>
</dbReference>
<name>A0ABT0H354_9HYPH</name>
<dbReference type="InterPro" id="IPR001867">
    <property type="entry name" value="OmpR/PhoB-type_DNA-bd"/>
</dbReference>
<organism evidence="4 5">
    <name type="scientific">Roseibium sediminicola</name>
    <dbReference type="NCBI Taxonomy" id="2933272"/>
    <lineage>
        <taxon>Bacteria</taxon>
        <taxon>Pseudomonadati</taxon>
        <taxon>Pseudomonadota</taxon>
        <taxon>Alphaproteobacteria</taxon>
        <taxon>Hyphomicrobiales</taxon>
        <taxon>Stappiaceae</taxon>
        <taxon>Roseibium</taxon>
    </lineage>
</organism>
<evidence type="ECO:0000259" key="3">
    <source>
        <dbReference type="PROSITE" id="PS51755"/>
    </source>
</evidence>
<keyword evidence="5" id="KW-1185">Reference proteome</keyword>
<gene>
    <name evidence="4" type="ORF">M0H32_25415</name>
</gene>
<evidence type="ECO:0000256" key="1">
    <source>
        <dbReference type="ARBA" id="ARBA00023125"/>
    </source>
</evidence>